<dbReference type="EMBL" id="CAJNIZ010012681">
    <property type="protein sequence ID" value="CAE7336652.1"/>
    <property type="molecule type" value="Genomic_DNA"/>
</dbReference>
<organism evidence="2 3">
    <name type="scientific">Symbiodinium pilosum</name>
    <name type="common">Dinoflagellate</name>
    <dbReference type="NCBI Taxonomy" id="2952"/>
    <lineage>
        <taxon>Eukaryota</taxon>
        <taxon>Sar</taxon>
        <taxon>Alveolata</taxon>
        <taxon>Dinophyceae</taxon>
        <taxon>Suessiales</taxon>
        <taxon>Symbiodiniaceae</taxon>
        <taxon>Symbiodinium</taxon>
    </lineage>
</organism>
<dbReference type="OrthoDB" id="448349at2759"/>
<evidence type="ECO:0000313" key="3">
    <source>
        <dbReference type="Proteomes" id="UP000649617"/>
    </source>
</evidence>
<feature type="non-terminal residue" evidence="2">
    <location>
        <position position="1"/>
    </location>
</feature>
<feature type="compositionally biased region" description="Low complexity" evidence="1">
    <location>
        <begin position="43"/>
        <end position="59"/>
    </location>
</feature>
<dbReference type="Proteomes" id="UP000649617">
    <property type="component" value="Unassembled WGS sequence"/>
</dbReference>
<feature type="region of interest" description="Disordered" evidence="1">
    <location>
        <begin position="1"/>
        <end position="82"/>
    </location>
</feature>
<evidence type="ECO:0000313" key="2">
    <source>
        <dbReference type="EMBL" id="CAE7336652.1"/>
    </source>
</evidence>
<protein>
    <submittedName>
        <fullName evidence="2">ML5 protein</fullName>
    </submittedName>
</protein>
<evidence type="ECO:0000256" key="1">
    <source>
        <dbReference type="SAM" id="MobiDB-lite"/>
    </source>
</evidence>
<sequence length="247" mass="27191">VSAAETAAVETREVESDEESLAGEAHAISSYVSDTGATTACPGDTSRISSSSDQGRSQTEGASSSEVPQGPAAPAPSAQGQQGRVDIPLAHDVPLPFPRSKDTSALLSIKVDRLEFGEDMRTTVMLARIPKTCQPDRFLVRLRDLSLLTKVRFYYMPINAARNRPCGYVFLDFQDSADVVRLCKNLRLLENLLGARPDRTVQINFARIQGWRALLQHFSGSELTFEPDANRRPQFFFPPQAERPRAP</sequence>
<accession>A0A812P5A9</accession>
<dbReference type="AlphaFoldDB" id="A0A812P5A9"/>
<keyword evidence="3" id="KW-1185">Reference proteome</keyword>
<gene>
    <name evidence="2" type="primary">ML5</name>
    <name evidence="2" type="ORF">SPIL2461_LOCUS7883</name>
</gene>
<comment type="caution">
    <text evidence="2">The sequence shown here is derived from an EMBL/GenBank/DDBJ whole genome shotgun (WGS) entry which is preliminary data.</text>
</comment>
<feature type="region of interest" description="Disordered" evidence="1">
    <location>
        <begin position="225"/>
        <end position="247"/>
    </location>
</feature>
<reference evidence="2" key="1">
    <citation type="submission" date="2021-02" db="EMBL/GenBank/DDBJ databases">
        <authorList>
            <person name="Dougan E. K."/>
            <person name="Rhodes N."/>
            <person name="Thang M."/>
            <person name="Chan C."/>
        </authorList>
    </citation>
    <scope>NUCLEOTIDE SEQUENCE</scope>
</reference>
<name>A0A812P5A9_SYMPI</name>
<proteinExistence type="predicted"/>
<feature type="compositionally biased region" description="Low complexity" evidence="1">
    <location>
        <begin position="68"/>
        <end position="82"/>
    </location>
</feature>